<feature type="domain" description="BTB" evidence="1">
    <location>
        <begin position="23"/>
        <end position="101"/>
    </location>
</feature>
<evidence type="ECO:0000313" key="3">
    <source>
        <dbReference type="EMBL" id="KAL3125630.1"/>
    </source>
</evidence>
<dbReference type="PANTHER" id="PTHR45774">
    <property type="entry name" value="BTB/POZ DOMAIN-CONTAINING"/>
    <property type="match status" value="1"/>
</dbReference>
<dbReference type="AlphaFoldDB" id="A0ABD2MDQ4"/>
<dbReference type="InterPro" id="IPR000210">
    <property type="entry name" value="BTB/POZ_dom"/>
</dbReference>
<dbReference type="SUPFAM" id="SSF49599">
    <property type="entry name" value="TRAF domain-like"/>
    <property type="match status" value="1"/>
</dbReference>
<sequence>MISSKSGILADRMKHLLGTAKHADAHFLVGDGDGKELLSAHKGILVSASDVFEAMFRFDSQNGKAENGIRIQNPVEVPDIEAAAFKVMLSFIYADDLSELNGDNAMAVLYAADKYGIEGLVDHCLQIPIQNLSNVFLAHSKARLFYLEDFEQQCLRYICQNAETLFKSEEFLQIDQNLLCELFGRDQLMISNEFELWQAALRWADEKCRQNAIECSAENRRDALGPALFKIRFPLILKKDFTKSIVPSGVLTNDEFLSVYQFHCHPNLRGVPGLNPLEFPWHGRIFDWNTAKGNWATLALEIEKFSEFTREAVGTSRFSEAMQMKGFDWKILAKIETEEDSTDKCLGFYLLCIPPKNDGNWSCECSATLRIVSQKNDGTEDLMKKYDHVLDNESRGWGWPNFTLMEFIMDPEEGLYDSDEDKVTLTIDFTVEEEKTTKKRKLADE</sequence>
<dbReference type="SMART" id="SM00225">
    <property type="entry name" value="BTB"/>
    <property type="match status" value="1"/>
</dbReference>
<dbReference type="InterPro" id="IPR002083">
    <property type="entry name" value="MATH/TRAF_dom"/>
</dbReference>
<dbReference type="EMBL" id="JBICBT010000027">
    <property type="protein sequence ID" value="KAL3125630.1"/>
    <property type="molecule type" value="Genomic_DNA"/>
</dbReference>
<feature type="domain" description="MATH" evidence="2">
    <location>
        <begin position="295"/>
        <end position="427"/>
    </location>
</feature>
<dbReference type="SMART" id="SM00875">
    <property type="entry name" value="BACK"/>
    <property type="match status" value="1"/>
</dbReference>
<dbReference type="InterPro" id="IPR011333">
    <property type="entry name" value="SKP1/BTB/POZ_sf"/>
</dbReference>
<accession>A0ABD2MDQ4</accession>
<dbReference type="Gene3D" id="1.25.40.420">
    <property type="match status" value="1"/>
</dbReference>
<dbReference type="Pfam" id="PF07707">
    <property type="entry name" value="BACK"/>
    <property type="match status" value="1"/>
</dbReference>
<name>A0ABD2MDQ4_9BILA</name>
<dbReference type="Proteomes" id="UP001620626">
    <property type="component" value="Unassembled WGS sequence"/>
</dbReference>
<comment type="caution">
    <text evidence="3">The sequence shown here is derived from an EMBL/GenBank/DDBJ whole genome shotgun (WGS) entry which is preliminary data.</text>
</comment>
<dbReference type="Gene3D" id="3.30.710.10">
    <property type="entry name" value="Potassium Channel Kv1.1, Chain A"/>
    <property type="match status" value="1"/>
</dbReference>
<dbReference type="PROSITE" id="PS50144">
    <property type="entry name" value="MATH"/>
    <property type="match status" value="1"/>
</dbReference>
<dbReference type="Gene3D" id="2.60.210.10">
    <property type="entry name" value="Apoptosis, Tumor Necrosis Factor Receptor Associated Protein 2, Chain A"/>
    <property type="match status" value="1"/>
</dbReference>
<dbReference type="Pfam" id="PF00651">
    <property type="entry name" value="BTB"/>
    <property type="match status" value="1"/>
</dbReference>
<dbReference type="Pfam" id="PF22486">
    <property type="entry name" value="MATH_2"/>
    <property type="match status" value="1"/>
</dbReference>
<evidence type="ECO:0000313" key="4">
    <source>
        <dbReference type="Proteomes" id="UP001620626"/>
    </source>
</evidence>
<evidence type="ECO:0000259" key="1">
    <source>
        <dbReference type="PROSITE" id="PS50097"/>
    </source>
</evidence>
<reference evidence="3 4" key="1">
    <citation type="submission" date="2024-10" db="EMBL/GenBank/DDBJ databases">
        <authorList>
            <person name="Kim D."/>
        </authorList>
    </citation>
    <scope>NUCLEOTIDE SEQUENCE [LARGE SCALE GENOMIC DNA]</scope>
    <source>
        <strain evidence="3">BH-2024</strain>
    </source>
</reference>
<protein>
    <recommendedName>
        <fullName evidence="5">BTB domain-containing protein</fullName>
    </recommendedName>
</protein>
<gene>
    <name evidence="3" type="ORF">niasHT_010210</name>
</gene>
<dbReference type="InterPro" id="IPR011705">
    <property type="entry name" value="BACK"/>
</dbReference>
<keyword evidence="4" id="KW-1185">Reference proteome</keyword>
<organism evidence="3 4">
    <name type="scientific">Heterodera trifolii</name>
    <dbReference type="NCBI Taxonomy" id="157864"/>
    <lineage>
        <taxon>Eukaryota</taxon>
        <taxon>Metazoa</taxon>
        <taxon>Ecdysozoa</taxon>
        <taxon>Nematoda</taxon>
        <taxon>Chromadorea</taxon>
        <taxon>Rhabditida</taxon>
        <taxon>Tylenchina</taxon>
        <taxon>Tylenchomorpha</taxon>
        <taxon>Tylenchoidea</taxon>
        <taxon>Heteroderidae</taxon>
        <taxon>Heteroderinae</taxon>
        <taxon>Heterodera</taxon>
    </lineage>
</organism>
<dbReference type="SUPFAM" id="SSF54695">
    <property type="entry name" value="POZ domain"/>
    <property type="match status" value="1"/>
</dbReference>
<dbReference type="PROSITE" id="PS50097">
    <property type="entry name" value="BTB"/>
    <property type="match status" value="1"/>
</dbReference>
<dbReference type="InterPro" id="IPR008974">
    <property type="entry name" value="TRAF-like"/>
</dbReference>
<evidence type="ECO:0000259" key="2">
    <source>
        <dbReference type="PROSITE" id="PS50144"/>
    </source>
</evidence>
<evidence type="ECO:0008006" key="5">
    <source>
        <dbReference type="Google" id="ProtNLM"/>
    </source>
</evidence>
<dbReference type="PANTHER" id="PTHR45774:SF3">
    <property type="entry name" value="BTB (POZ) DOMAIN-CONTAINING 2B-RELATED"/>
    <property type="match status" value="1"/>
</dbReference>
<proteinExistence type="predicted"/>
<dbReference type="SMART" id="SM00061">
    <property type="entry name" value="MATH"/>
    <property type="match status" value="1"/>
</dbReference>